<proteinExistence type="predicted"/>
<reference evidence="1" key="2">
    <citation type="journal article" date="2015" name="Data Brief">
        <title>Shoot transcriptome of the giant reed, Arundo donax.</title>
        <authorList>
            <person name="Barrero R.A."/>
            <person name="Guerrero F.D."/>
            <person name="Moolhuijzen P."/>
            <person name="Goolsby J.A."/>
            <person name="Tidwell J."/>
            <person name="Bellgard S.E."/>
            <person name="Bellgard M.I."/>
        </authorList>
    </citation>
    <scope>NUCLEOTIDE SEQUENCE</scope>
    <source>
        <tissue evidence="1">Shoot tissue taken approximately 20 cm above the soil surface</tissue>
    </source>
</reference>
<dbReference type="EMBL" id="GBRH01161254">
    <property type="protein sequence ID" value="JAE36642.1"/>
    <property type="molecule type" value="Transcribed_RNA"/>
</dbReference>
<organism evidence="1">
    <name type="scientific">Arundo donax</name>
    <name type="common">Giant reed</name>
    <name type="synonym">Donax arundinaceus</name>
    <dbReference type="NCBI Taxonomy" id="35708"/>
    <lineage>
        <taxon>Eukaryota</taxon>
        <taxon>Viridiplantae</taxon>
        <taxon>Streptophyta</taxon>
        <taxon>Embryophyta</taxon>
        <taxon>Tracheophyta</taxon>
        <taxon>Spermatophyta</taxon>
        <taxon>Magnoliopsida</taxon>
        <taxon>Liliopsida</taxon>
        <taxon>Poales</taxon>
        <taxon>Poaceae</taxon>
        <taxon>PACMAD clade</taxon>
        <taxon>Arundinoideae</taxon>
        <taxon>Arundineae</taxon>
        <taxon>Arundo</taxon>
    </lineage>
</organism>
<name>A0A0A9HIU5_ARUDO</name>
<protein>
    <submittedName>
        <fullName evidence="1">Uncharacterized protein</fullName>
    </submittedName>
</protein>
<sequence length="12" mass="1176">MAPSGGGRVEIC</sequence>
<reference evidence="1" key="1">
    <citation type="submission" date="2014-09" db="EMBL/GenBank/DDBJ databases">
        <authorList>
            <person name="Magalhaes I.L.F."/>
            <person name="Oliveira U."/>
            <person name="Santos F.R."/>
            <person name="Vidigal T.H.D.A."/>
            <person name="Brescovit A.D."/>
            <person name="Santos A.J."/>
        </authorList>
    </citation>
    <scope>NUCLEOTIDE SEQUENCE</scope>
    <source>
        <tissue evidence="1">Shoot tissue taken approximately 20 cm above the soil surface</tissue>
    </source>
</reference>
<accession>A0A0A9HIU5</accession>
<evidence type="ECO:0000313" key="1">
    <source>
        <dbReference type="EMBL" id="JAE36642.1"/>
    </source>
</evidence>